<dbReference type="Proteomes" id="UP000827092">
    <property type="component" value="Unassembled WGS sequence"/>
</dbReference>
<keyword evidence="2" id="KW-1185">Reference proteome</keyword>
<evidence type="ECO:0000313" key="2">
    <source>
        <dbReference type="Proteomes" id="UP000827092"/>
    </source>
</evidence>
<dbReference type="AlphaFoldDB" id="A0AAV6UIS4"/>
<accession>A0AAV6UIS4</accession>
<sequence>MYRDFNVFRETDSGLSREFLLMGNYNPLIRETPKRENFSLQNLSRKKKCDIKYLYDIGRTSCPEQCFAFLQWSCGEPLAIPGVRLDHVVRG</sequence>
<proteinExistence type="predicted"/>
<dbReference type="EMBL" id="JAFNEN010000377">
    <property type="protein sequence ID" value="KAG8184320.1"/>
    <property type="molecule type" value="Genomic_DNA"/>
</dbReference>
<gene>
    <name evidence="1" type="ORF">JTE90_018726</name>
</gene>
<comment type="caution">
    <text evidence="1">The sequence shown here is derived from an EMBL/GenBank/DDBJ whole genome shotgun (WGS) entry which is preliminary data.</text>
</comment>
<name>A0AAV6UIS4_9ARAC</name>
<reference evidence="1 2" key="1">
    <citation type="journal article" date="2022" name="Nat. Ecol. Evol.">
        <title>A masculinizing supergene underlies an exaggerated male reproductive morph in a spider.</title>
        <authorList>
            <person name="Hendrickx F."/>
            <person name="De Corte Z."/>
            <person name="Sonet G."/>
            <person name="Van Belleghem S.M."/>
            <person name="Kostlbacher S."/>
            <person name="Vangestel C."/>
        </authorList>
    </citation>
    <scope>NUCLEOTIDE SEQUENCE [LARGE SCALE GENOMIC DNA]</scope>
    <source>
        <strain evidence="1">W744_W776</strain>
    </source>
</reference>
<organism evidence="1 2">
    <name type="scientific">Oedothorax gibbosus</name>
    <dbReference type="NCBI Taxonomy" id="931172"/>
    <lineage>
        <taxon>Eukaryota</taxon>
        <taxon>Metazoa</taxon>
        <taxon>Ecdysozoa</taxon>
        <taxon>Arthropoda</taxon>
        <taxon>Chelicerata</taxon>
        <taxon>Arachnida</taxon>
        <taxon>Araneae</taxon>
        <taxon>Araneomorphae</taxon>
        <taxon>Entelegynae</taxon>
        <taxon>Araneoidea</taxon>
        <taxon>Linyphiidae</taxon>
        <taxon>Erigoninae</taxon>
        <taxon>Oedothorax</taxon>
    </lineage>
</organism>
<protein>
    <submittedName>
        <fullName evidence="1">Uncharacterized protein</fullName>
    </submittedName>
</protein>
<evidence type="ECO:0000313" key="1">
    <source>
        <dbReference type="EMBL" id="KAG8184320.1"/>
    </source>
</evidence>